<dbReference type="AlphaFoldDB" id="I3R414"/>
<gene>
    <name evidence="1" type="ordered locus">HFX_1261</name>
</gene>
<evidence type="ECO:0000313" key="2">
    <source>
        <dbReference type="Proteomes" id="UP000006469"/>
    </source>
</evidence>
<organism evidence="1 2">
    <name type="scientific">Haloferax mediterranei (strain ATCC 33500 / DSM 1411 / JCM 8866 / NBRC 14739 / NCIMB 2177 / R-4)</name>
    <name type="common">Halobacterium mediterranei</name>
    <dbReference type="NCBI Taxonomy" id="523841"/>
    <lineage>
        <taxon>Archaea</taxon>
        <taxon>Methanobacteriati</taxon>
        <taxon>Methanobacteriota</taxon>
        <taxon>Stenosarchaea group</taxon>
        <taxon>Halobacteria</taxon>
        <taxon>Halobacteriales</taxon>
        <taxon>Haloferacaceae</taxon>
        <taxon>Haloferax</taxon>
    </lineage>
</organism>
<accession>I3R414</accession>
<dbReference type="HOGENOM" id="CLU_100997_5_0_2"/>
<dbReference type="InterPro" id="IPR009959">
    <property type="entry name" value="Cyclase_SnoaL-like"/>
</dbReference>
<name>I3R414_HALMT</name>
<evidence type="ECO:0000313" key="1">
    <source>
        <dbReference type="EMBL" id="AFK18974.1"/>
    </source>
</evidence>
<dbReference type="SUPFAM" id="SSF54427">
    <property type="entry name" value="NTF2-like"/>
    <property type="match status" value="1"/>
</dbReference>
<sequence length="151" mass="17441">MEMSTTTEQERQNRESFIRVAEELWNKRNYDVVDEEYDPLVEAHAFSEPDGVVGTEAMKAWAKKYHDAFSDFHIEVFDVKAKDEFVYGRYRLTGTHDGTLRREGGDDIPATHRDVETWGLVEARYEGGLCIEEWNSTDIMTMLSQLGVVPE</sequence>
<dbReference type="PANTHER" id="PTHR38436">
    <property type="entry name" value="POLYKETIDE CYCLASE SNOAL-LIKE DOMAIN"/>
    <property type="match status" value="1"/>
</dbReference>
<protein>
    <recommendedName>
        <fullName evidence="3">Ester cyclase</fullName>
    </recommendedName>
</protein>
<dbReference type="Proteomes" id="UP000006469">
    <property type="component" value="Chromosome"/>
</dbReference>
<dbReference type="eggNOG" id="arCOG06513">
    <property type="taxonomic scope" value="Archaea"/>
</dbReference>
<evidence type="ECO:0008006" key="3">
    <source>
        <dbReference type="Google" id="ProtNLM"/>
    </source>
</evidence>
<dbReference type="GO" id="GO:0030638">
    <property type="term" value="P:polyketide metabolic process"/>
    <property type="evidence" value="ECO:0007669"/>
    <property type="project" value="InterPro"/>
</dbReference>
<dbReference type="Pfam" id="PF07366">
    <property type="entry name" value="SnoaL"/>
    <property type="match status" value="1"/>
</dbReference>
<dbReference type="PANTHER" id="PTHR38436:SF1">
    <property type="entry name" value="ESTER CYCLASE"/>
    <property type="match status" value="1"/>
</dbReference>
<reference evidence="1 2" key="1">
    <citation type="journal article" date="2012" name="J. Bacteriol.">
        <title>Complete genome sequence of the metabolically versatile halophilic archaeon Haloferax mediterranei, a poly(3-hydroxybutyrate-co-3-hydroxyvalerate) producer.</title>
        <authorList>
            <person name="Han J."/>
            <person name="Zhang F."/>
            <person name="Hou J."/>
            <person name="Liu X."/>
            <person name="Li M."/>
            <person name="Liu H."/>
            <person name="Cai L."/>
            <person name="Zhang B."/>
            <person name="Chen Y."/>
            <person name="Zhou J."/>
            <person name="Hu S."/>
            <person name="Xiang H."/>
        </authorList>
    </citation>
    <scope>NUCLEOTIDE SEQUENCE [LARGE SCALE GENOMIC DNA]</scope>
    <source>
        <strain evidence="2">ATCC 33500 / DSM 1411 / JCM 8866 / NBRC 14739 / NCIMB 2177 / R-4</strain>
    </source>
</reference>
<dbReference type="KEGG" id="hme:HFX_1261"/>
<dbReference type="STRING" id="523841.HFX_1261"/>
<dbReference type="EMBL" id="CP001868">
    <property type="protein sequence ID" value="AFK18974.1"/>
    <property type="molecule type" value="Genomic_DNA"/>
</dbReference>
<proteinExistence type="predicted"/>
<dbReference type="Gene3D" id="3.10.450.50">
    <property type="match status" value="1"/>
</dbReference>
<dbReference type="InterPro" id="IPR032710">
    <property type="entry name" value="NTF2-like_dom_sf"/>
</dbReference>